<dbReference type="EMBL" id="GBRH01268483">
    <property type="protein sequence ID" value="JAD29412.1"/>
    <property type="molecule type" value="Transcribed_RNA"/>
</dbReference>
<keyword evidence="1" id="KW-0812">Transmembrane</keyword>
<feature type="transmembrane region" description="Helical" evidence="1">
    <location>
        <begin position="6"/>
        <end position="27"/>
    </location>
</feature>
<proteinExistence type="predicted"/>
<name>A0A0A8Z3I9_ARUDO</name>
<organism evidence="2">
    <name type="scientific">Arundo donax</name>
    <name type="common">Giant reed</name>
    <name type="synonym">Donax arundinaceus</name>
    <dbReference type="NCBI Taxonomy" id="35708"/>
    <lineage>
        <taxon>Eukaryota</taxon>
        <taxon>Viridiplantae</taxon>
        <taxon>Streptophyta</taxon>
        <taxon>Embryophyta</taxon>
        <taxon>Tracheophyta</taxon>
        <taxon>Spermatophyta</taxon>
        <taxon>Magnoliopsida</taxon>
        <taxon>Liliopsida</taxon>
        <taxon>Poales</taxon>
        <taxon>Poaceae</taxon>
        <taxon>PACMAD clade</taxon>
        <taxon>Arundinoideae</taxon>
        <taxon>Arundineae</taxon>
        <taxon>Arundo</taxon>
    </lineage>
</organism>
<keyword evidence="1" id="KW-1133">Transmembrane helix</keyword>
<dbReference type="AlphaFoldDB" id="A0A0A8Z3I9"/>
<sequence length="30" mass="3465">MLSQLSFDIITSPIFVHFLLLLFNNLLDIS</sequence>
<keyword evidence="1" id="KW-0472">Membrane</keyword>
<reference evidence="2" key="2">
    <citation type="journal article" date="2015" name="Data Brief">
        <title>Shoot transcriptome of the giant reed, Arundo donax.</title>
        <authorList>
            <person name="Barrero R.A."/>
            <person name="Guerrero F.D."/>
            <person name="Moolhuijzen P."/>
            <person name="Goolsby J.A."/>
            <person name="Tidwell J."/>
            <person name="Bellgard S.E."/>
            <person name="Bellgard M.I."/>
        </authorList>
    </citation>
    <scope>NUCLEOTIDE SEQUENCE</scope>
    <source>
        <tissue evidence="2">Shoot tissue taken approximately 20 cm above the soil surface</tissue>
    </source>
</reference>
<protein>
    <submittedName>
        <fullName evidence="2">Uncharacterized protein</fullName>
    </submittedName>
</protein>
<evidence type="ECO:0000313" key="2">
    <source>
        <dbReference type="EMBL" id="JAD29412.1"/>
    </source>
</evidence>
<evidence type="ECO:0000256" key="1">
    <source>
        <dbReference type="SAM" id="Phobius"/>
    </source>
</evidence>
<reference evidence="2" key="1">
    <citation type="submission" date="2014-09" db="EMBL/GenBank/DDBJ databases">
        <authorList>
            <person name="Magalhaes I.L.F."/>
            <person name="Oliveira U."/>
            <person name="Santos F.R."/>
            <person name="Vidigal T.H.D.A."/>
            <person name="Brescovit A.D."/>
            <person name="Santos A.J."/>
        </authorList>
    </citation>
    <scope>NUCLEOTIDE SEQUENCE</scope>
    <source>
        <tissue evidence="2">Shoot tissue taken approximately 20 cm above the soil surface</tissue>
    </source>
</reference>
<accession>A0A0A8Z3I9</accession>